<keyword evidence="5 8" id="KW-0560">Oxidoreductase</keyword>
<dbReference type="Gene3D" id="3.40.718.10">
    <property type="entry name" value="Isopropylmalate Dehydrogenase"/>
    <property type="match status" value="1"/>
</dbReference>
<feature type="non-terminal residue" evidence="8">
    <location>
        <position position="345"/>
    </location>
</feature>
<evidence type="ECO:0000256" key="6">
    <source>
        <dbReference type="ARBA" id="ARBA00023027"/>
    </source>
</evidence>
<dbReference type="NCBIfam" id="NF040855">
    <property type="entry name" value="iso_homocit_dh"/>
    <property type="match status" value="1"/>
</dbReference>
<reference evidence="9" key="2">
    <citation type="journal article" date="2020" name="bioRxiv">
        <title>A rank-normalized archaeal taxonomy based on genome phylogeny resolves widespread incomplete and uneven classifications.</title>
        <authorList>
            <person name="Rinke C."/>
            <person name="Chuvochina M."/>
            <person name="Mussig A.J."/>
            <person name="Chaumeil P.-A."/>
            <person name="Waite D.W."/>
            <person name="Whitman W.B."/>
            <person name="Parks D.H."/>
            <person name="Hugenholtz P."/>
        </authorList>
    </citation>
    <scope>NUCLEOTIDE SEQUENCE</scope>
    <source>
        <strain evidence="9">UBA8834</strain>
    </source>
</reference>
<dbReference type="PANTHER" id="PTHR11835:SF34">
    <property type="entry name" value="ISOCITRATE DEHYDROGENASE [NAD] SUBUNIT ALPHA, MITOCHONDRIAL"/>
    <property type="match status" value="1"/>
</dbReference>
<dbReference type="EC" id="1.1.1.87" evidence="8"/>
<dbReference type="GO" id="GO:0047046">
    <property type="term" value="F:homoisocitrate dehydrogenase activity"/>
    <property type="evidence" value="ECO:0007669"/>
    <property type="project" value="UniProtKB-EC"/>
</dbReference>
<evidence type="ECO:0000256" key="5">
    <source>
        <dbReference type="ARBA" id="ARBA00023002"/>
    </source>
</evidence>
<dbReference type="InterPro" id="IPR011828">
    <property type="entry name" value="LEU3_arc"/>
</dbReference>
<dbReference type="GO" id="GO:0004449">
    <property type="term" value="F:isocitrate dehydrogenase (NAD+) activity"/>
    <property type="evidence" value="ECO:0007669"/>
    <property type="project" value="TreeGrafter"/>
</dbReference>
<dbReference type="SUPFAM" id="SSF53659">
    <property type="entry name" value="Isocitrate/Isopropylmalate dehydrogenase-like"/>
    <property type="match status" value="1"/>
</dbReference>
<dbReference type="Pfam" id="PF00180">
    <property type="entry name" value="Iso_dh"/>
    <property type="match status" value="1"/>
</dbReference>
<dbReference type="GO" id="GO:0009098">
    <property type="term" value="P:L-leucine biosynthetic process"/>
    <property type="evidence" value="ECO:0007669"/>
    <property type="project" value="InterPro"/>
</dbReference>
<evidence type="ECO:0000256" key="1">
    <source>
        <dbReference type="ARBA" id="ARBA00001946"/>
    </source>
</evidence>
<keyword evidence="4" id="KW-0460">Magnesium</keyword>
<keyword evidence="3" id="KW-0479">Metal-binding</keyword>
<dbReference type="GO" id="GO:0051287">
    <property type="term" value="F:NAD binding"/>
    <property type="evidence" value="ECO:0007669"/>
    <property type="project" value="InterPro"/>
</dbReference>
<dbReference type="GO" id="GO:0006099">
    <property type="term" value="P:tricarboxylic acid cycle"/>
    <property type="evidence" value="ECO:0007669"/>
    <property type="project" value="TreeGrafter"/>
</dbReference>
<dbReference type="NCBIfam" id="TIGR02088">
    <property type="entry name" value="LEU3_arch"/>
    <property type="match status" value="1"/>
</dbReference>
<dbReference type="InterPro" id="IPR053697">
    <property type="entry name" value="ICDH/HICDH"/>
</dbReference>
<accession>A4CYJ9</accession>
<reference evidence="8" key="1">
    <citation type="journal article" date="2005" name="Biochem. Biophys. Res. Commun.">
        <title>Bifunctional isocitrate-homoisocitrate dehydrogenase: a missing link in the evolution of beta-decarboxylating dehydrogenase.</title>
        <authorList>
            <person name="Miyazaki K."/>
        </authorList>
    </citation>
    <scope>NUCLEOTIDE SEQUENCE</scope>
    <source>
        <strain evidence="8">OT3</strain>
    </source>
</reference>
<dbReference type="EMBL" id="DUJN01000002">
    <property type="protein sequence ID" value="HII60687.1"/>
    <property type="molecule type" value="Genomic_DNA"/>
</dbReference>
<feature type="domain" description="Isopropylmalate dehydrogenase-like" evidence="7">
    <location>
        <begin position="3"/>
        <end position="315"/>
    </location>
</feature>
<organism evidence="8">
    <name type="scientific">Pyrococcus horikoshii</name>
    <dbReference type="NCBI Taxonomy" id="53953"/>
    <lineage>
        <taxon>Archaea</taxon>
        <taxon>Methanobacteriati</taxon>
        <taxon>Methanobacteriota</taxon>
        <taxon>Thermococci</taxon>
        <taxon>Thermococcales</taxon>
        <taxon>Thermococcaceae</taxon>
        <taxon>Pyrococcus</taxon>
    </lineage>
</organism>
<comment type="similarity">
    <text evidence="2">Belongs to the isocitrate and isopropylmalate dehydrogenases family.</text>
</comment>
<gene>
    <name evidence="8" type="primary">hdh</name>
    <name evidence="9" type="ORF">HA331_02825</name>
</gene>
<name>A4CYJ9_PYRHR</name>
<keyword evidence="6" id="KW-0520">NAD</keyword>
<protein>
    <submittedName>
        <fullName evidence="9">3-isopropylmalate dehydrogenase</fullName>
    </submittedName>
    <submittedName>
        <fullName evidence="8">Homoisocitrate dehydrogenase</fullName>
        <ecNumber evidence="8">1.1.1.87</ecNumber>
    </submittedName>
</protein>
<evidence type="ECO:0000256" key="3">
    <source>
        <dbReference type="ARBA" id="ARBA00022723"/>
    </source>
</evidence>
<dbReference type="SMR" id="A4CYJ9"/>
<dbReference type="InterPro" id="IPR019818">
    <property type="entry name" value="IsoCit/isopropylmalate_DH_CS"/>
</dbReference>
<evidence type="ECO:0000313" key="9">
    <source>
        <dbReference type="EMBL" id="HII60687.1"/>
    </source>
</evidence>
<dbReference type="RefSeq" id="WP_010885787.1">
    <property type="nucleotide sequence ID" value="NZ_DUJN01000002.1"/>
</dbReference>
<dbReference type="GO" id="GO:0000287">
    <property type="term" value="F:magnesium ion binding"/>
    <property type="evidence" value="ECO:0007669"/>
    <property type="project" value="InterPro"/>
</dbReference>
<evidence type="ECO:0000256" key="2">
    <source>
        <dbReference type="ARBA" id="ARBA00007769"/>
    </source>
</evidence>
<proteinExistence type="inferred from homology"/>
<dbReference type="PROSITE" id="PS00470">
    <property type="entry name" value="IDH_IMDH"/>
    <property type="match status" value="1"/>
</dbReference>
<evidence type="ECO:0000259" key="7">
    <source>
        <dbReference type="SMART" id="SM01329"/>
    </source>
</evidence>
<dbReference type="SMART" id="SM01329">
    <property type="entry name" value="Iso_dh"/>
    <property type="match status" value="1"/>
</dbReference>
<dbReference type="EMBL" id="AB197920">
    <property type="protein sequence ID" value="BAD97444.1"/>
    <property type="molecule type" value="Genomic_DNA"/>
</dbReference>
<sequence length="345" mass="38735">MYKVAVIKGDGIGPEVIDAAIRVVKSVTDKIKFYEFEGGLSVFKKYGVPIREEDLEEIRKMDAILFGATTTPFDVPRYKSLIITLRKELDLYANLRIIPNFKLRKEIIIVRENSEGLYSGEGAYDSNKVVDFRIITRKGAERIAKFAVKLAKDRSTFLTFVHKANILESDRFFRKIVLDIARKEDVKVREEIVDSFTIKLVKDPWNLGIILSENMFGDILSDLATIHAGSIGIVPSGNYGEDIALFEPIHGSAPDIAGKGIANPIGAILSAAMMLDYLGLDGSIIWKAVGRYVRRGNLTPDMEGRATTLEVTNGIISEIYRLDEYEIDEVWRDEVRLGRILLEIS</sequence>
<evidence type="ECO:0000256" key="4">
    <source>
        <dbReference type="ARBA" id="ARBA00022842"/>
    </source>
</evidence>
<dbReference type="GeneID" id="1442568"/>
<dbReference type="GO" id="GO:0003862">
    <property type="term" value="F:3-isopropylmalate dehydrogenase activity"/>
    <property type="evidence" value="ECO:0007669"/>
    <property type="project" value="InterPro"/>
</dbReference>
<comment type="cofactor">
    <cofactor evidence="1">
        <name>Mg(2+)</name>
        <dbReference type="ChEBI" id="CHEBI:18420"/>
    </cofactor>
</comment>
<dbReference type="PANTHER" id="PTHR11835">
    <property type="entry name" value="DECARBOXYLATING DEHYDROGENASES-ISOCITRATE, ISOPROPYLMALATE, TARTRATE"/>
    <property type="match status" value="1"/>
</dbReference>
<dbReference type="BRENDA" id="1.1.1.87">
    <property type="organism ID" value="5244"/>
</dbReference>
<dbReference type="AlphaFoldDB" id="A4CYJ9"/>
<evidence type="ECO:0000313" key="8">
    <source>
        <dbReference type="EMBL" id="BAD97444.1"/>
    </source>
</evidence>
<dbReference type="InterPro" id="IPR024084">
    <property type="entry name" value="IsoPropMal-DH-like_dom"/>
</dbReference>
<dbReference type="GO" id="GO:0006102">
    <property type="term" value="P:isocitrate metabolic process"/>
    <property type="evidence" value="ECO:0007669"/>
    <property type="project" value="TreeGrafter"/>
</dbReference>
<dbReference type="Proteomes" id="UP000617544">
    <property type="component" value="Unassembled WGS sequence"/>
</dbReference>